<keyword evidence="2" id="KW-1185">Reference proteome</keyword>
<dbReference type="InterPro" id="IPR018461">
    <property type="entry name" value="Na/H_Antiport_NhaC-like_C"/>
</dbReference>
<dbReference type="PANTHER" id="PTHR43478:SF1">
    <property type="entry name" value="NA+_H+ ANTIPORTER NHAC-LIKE C-TERMINAL DOMAIN-CONTAINING PROTEIN"/>
    <property type="match status" value="1"/>
</dbReference>
<reference evidence="1 2" key="1">
    <citation type="submission" date="2024-06" db="EMBL/GenBank/DDBJ databases">
        <authorList>
            <person name="Li F."/>
        </authorList>
    </citation>
    <scope>NUCLEOTIDE SEQUENCE [LARGE SCALE GENOMIC DNA]</scope>
    <source>
        <strain evidence="1 2">GXAS 311</strain>
    </source>
</reference>
<proteinExistence type="predicted"/>
<dbReference type="PANTHER" id="PTHR43478">
    <property type="entry name" value="NA+/H+ ANTIPORTER-RELATED"/>
    <property type="match status" value="1"/>
</dbReference>
<comment type="caution">
    <text evidence="1">The sequence shown here is derived from an EMBL/GenBank/DDBJ whole genome shotgun (WGS) entry which is preliminary data.</text>
</comment>
<evidence type="ECO:0000313" key="2">
    <source>
        <dbReference type="Proteomes" id="UP001548189"/>
    </source>
</evidence>
<organism evidence="1 2">
    <name type="scientific">Aliikangiella maris</name>
    <dbReference type="NCBI Taxonomy" id="3162458"/>
    <lineage>
        <taxon>Bacteria</taxon>
        <taxon>Pseudomonadati</taxon>
        <taxon>Pseudomonadota</taxon>
        <taxon>Gammaproteobacteria</taxon>
        <taxon>Oceanospirillales</taxon>
        <taxon>Pleioneaceae</taxon>
        <taxon>Aliikangiella</taxon>
    </lineage>
</organism>
<dbReference type="Proteomes" id="UP001548189">
    <property type="component" value="Unassembled WGS sequence"/>
</dbReference>
<name>A0ABV2BTP0_9GAMM</name>
<evidence type="ECO:0000313" key="1">
    <source>
        <dbReference type="EMBL" id="MET1255287.1"/>
    </source>
</evidence>
<dbReference type="Pfam" id="PF03553">
    <property type="entry name" value="Na_H_antiporter"/>
    <property type="match status" value="1"/>
</dbReference>
<dbReference type="EMBL" id="JBEVCJ010000008">
    <property type="protein sequence ID" value="MET1255287.1"/>
    <property type="molecule type" value="Genomic_DNA"/>
</dbReference>
<sequence length="453" mass="48663">MHWLTLLPPLLAIIVAIWKKEVILSLLAALLTAEFLLSNFNPALGFLAVFDRITQVFASGGNTRILVFSLLIGALLYLIKQSGGVAAFVNWVSHKGLANSKRKIAAMPALLGVLIFIETNLSILTAGFIARDLFDKVKMSRARLAYIIDSTCAPICVIILFNAWGAYLLGLLENFQLTNPVEKLIYSIPYNIYSWLTLILVFYTVWSGRVIGPMKASETSQQVVQASKQDTVKATHAGFMLIPLLVMIGSILFFMWYTGDGEILKGSGSKSVLWAVGLACLVIFTMIRFSSHSQKSSTLIKWSFTGMGQLLPLVTTVLLALALGNAMKDLGTGEFVSSMVSQNLPLWSIPAIIFISASVISLTTGTSWGTFGILVPIGVPIALGTGLPLEIVLAAIIGGGVFGDHCSPISDTTIVSSLAAGCDHLEHVKTQLPYALIAGGLSIIGFIILGFTH</sequence>
<protein>
    <submittedName>
        <fullName evidence="1">Na+/H+ antiporter NhaC family protein</fullName>
    </submittedName>
</protein>
<gene>
    <name evidence="1" type="ORF">ABVT43_09140</name>
</gene>
<accession>A0ABV2BTP0</accession>